<dbReference type="EMBL" id="KN823076">
    <property type="protein sequence ID" value="KIO23792.1"/>
    <property type="molecule type" value="Genomic_DNA"/>
</dbReference>
<dbReference type="AlphaFoldDB" id="A0A0C3LQU9"/>
<dbReference type="Proteomes" id="UP000054248">
    <property type="component" value="Unassembled WGS sequence"/>
</dbReference>
<feature type="chain" id="PRO_5002166621" evidence="1">
    <location>
        <begin position="22"/>
        <end position="324"/>
    </location>
</feature>
<evidence type="ECO:0000313" key="2">
    <source>
        <dbReference type="EMBL" id="KIO23792.1"/>
    </source>
</evidence>
<organism evidence="2 3">
    <name type="scientific">Tulasnella calospora MUT 4182</name>
    <dbReference type="NCBI Taxonomy" id="1051891"/>
    <lineage>
        <taxon>Eukaryota</taxon>
        <taxon>Fungi</taxon>
        <taxon>Dikarya</taxon>
        <taxon>Basidiomycota</taxon>
        <taxon>Agaricomycotina</taxon>
        <taxon>Agaricomycetes</taxon>
        <taxon>Cantharellales</taxon>
        <taxon>Tulasnellaceae</taxon>
        <taxon>Tulasnella</taxon>
    </lineage>
</organism>
<proteinExistence type="predicted"/>
<evidence type="ECO:0000256" key="1">
    <source>
        <dbReference type="SAM" id="SignalP"/>
    </source>
</evidence>
<sequence>MTRAPVLCLCSVGLFWTPVYHVFKVTGGVKAGAVLAKAAFVGERCSRPAEGCNWASRAVVISLEPHDGHWPGYSSTLVEGVKGRHAHAMSDAEQLGERNGSIAMVKFELRRTTGPPTSHSCSTWQPPSGSVLIGIETITVSGDTSIPNGHDYCIFSRALTEAVLSFAHRDKTVAQVLPTSLLHRDGIPSLNQSLRFTTQEEEPPAERESVENTRQLQEWSLGRKPTWFHGLIDDCRPLEEWEIVAGEGNDRLDINNCQAFGSSSPEINSFSRLAPNCGTIDRKRIAIGRQSTSVTQVSTQVHRSIACAKYFPPFLPIPVLSQPL</sequence>
<evidence type="ECO:0000313" key="3">
    <source>
        <dbReference type="Proteomes" id="UP000054248"/>
    </source>
</evidence>
<name>A0A0C3LQU9_9AGAM</name>
<reference evidence="3" key="2">
    <citation type="submission" date="2015-01" db="EMBL/GenBank/DDBJ databases">
        <title>Evolutionary Origins and Diversification of the Mycorrhizal Mutualists.</title>
        <authorList>
            <consortium name="DOE Joint Genome Institute"/>
            <consortium name="Mycorrhizal Genomics Consortium"/>
            <person name="Kohler A."/>
            <person name="Kuo A."/>
            <person name="Nagy L.G."/>
            <person name="Floudas D."/>
            <person name="Copeland A."/>
            <person name="Barry K.W."/>
            <person name="Cichocki N."/>
            <person name="Veneault-Fourrey C."/>
            <person name="LaButti K."/>
            <person name="Lindquist E.A."/>
            <person name="Lipzen A."/>
            <person name="Lundell T."/>
            <person name="Morin E."/>
            <person name="Murat C."/>
            <person name="Riley R."/>
            <person name="Ohm R."/>
            <person name="Sun H."/>
            <person name="Tunlid A."/>
            <person name="Henrissat B."/>
            <person name="Grigoriev I.V."/>
            <person name="Hibbett D.S."/>
            <person name="Martin F."/>
        </authorList>
    </citation>
    <scope>NUCLEOTIDE SEQUENCE [LARGE SCALE GENOMIC DNA]</scope>
    <source>
        <strain evidence="3">MUT 4182</strain>
    </source>
</reference>
<protein>
    <submittedName>
        <fullName evidence="2">Uncharacterized protein</fullName>
    </submittedName>
</protein>
<feature type="signal peptide" evidence="1">
    <location>
        <begin position="1"/>
        <end position="21"/>
    </location>
</feature>
<reference evidence="2 3" key="1">
    <citation type="submission" date="2014-04" db="EMBL/GenBank/DDBJ databases">
        <authorList>
            <consortium name="DOE Joint Genome Institute"/>
            <person name="Kuo A."/>
            <person name="Girlanda M."/>
            <person name="Perotto S."/>
            <person name="Kohler A."/>
            <person name="Nagy L.G."/>
            <person name="Floudas D."/>
            <person name="Copeland A."/>
            <person name="Barry K.W."/>
            <person name="Cichocki N."/>
            <person name="Veneault-Fourrey C."/>
            <person name="LaButti K."/>
            <person name="Lindquist E.A."/>
            <person name="Lipzen A."/>
            <person name="Lundell T."/>
            <person name="Morin E."/>
            <person name="Murat C."/>
            <person name="Sun H."/>
            <person name="Tunlid A."/>
            <person name="Henrissat B."/>
            <person name="Grigoriev I.V."/>
            <person name="Hibbett D.S."/>
            <person name="Martin F."/>
            <person name="Nordberg H.P."/>
            <person name="Cantor M.N."/>
            <person name="Hua S.X."/>
        </authorList>
    </citation>
    <scope>NUCLEOTIDE SEQUENCE [LARGE SCALE GENOMIC DNA]</scope>
    <source>
        <strain evidence="2 3">MUT 4182</strain>
    </source>
</reference>
<keyword evidence="3" id="KW-1185">Reference proteome</keyword>
<keyword evidence="1" id="KW-0732">Signal</keyword>
<accession>A0A0C3LQU9</accession>
<gene>
    <name evidence="2" type="ORF">M407DRAFT_9265</name>
</gene>
<dbReference type="HOGENOM" id="CLU_858404_0_0_1"/>